<feature type="chain" id="PRO_5040235951" evidence="3">
    <location>
        <begin position="20"/>
        <end position="656"/>
    </location>
</feature>
<evidence type="ECO:0000256" key="3">
    <source>
        <dbReference type="SAM" id="SignalP"/>
    </source>
</evidence>
<keyword evidence="2" id="KW-0274">FAD</keyword>
<dbReference type="Pfam" id="PF13450">
    <property type="entry name" value="NAD_binding_8"/>
    <property type="match status" value="1"/>
</dbReference>
<comment type="cofactor">
    <cofactor evidence="2">
        <name>FAD</name>
        <dbReference type="ChEBI" id="CHEBI:57692"/>
    </cofactor>
</comment>
<dbReference type="OrthoDB" id="269227at2759"/>
<dbReference type="SUPFAM" id="SSF51905">
    <property type="entry name" value="FAD/NAD(P)-binding domain"/>
    <property type="match status" value="1"/>
</dbReference>
<feature type="domain" description="Glucose-methanol-choline oxidoreductase N-terminal" evidence="4">
    <location>
        <begin position="348"/>
        <end position="362"/>
    </location>
</feature>
<dbReference type="Gene3D" id="3.50.50.60">
    <property type="entry name" value="FAD/NAD(P)-binding domain"/>
    <property type="match status" value="1"/>
</dbReference>
<dbReference type="Proteomes" id="UP000824596">
    <property type="component" value="Unassembled WGS sequence"/>
</dbReference>
<keyword evidence="2" id="KW-0285">Flavoprotein</keyword>
<feature type="binding site" evidence="2">
    <location>
        <position position="307"/>
    </location>
    <ligand>
        <name>FAD</name>
        <dbReference type="ChEBI" id="CHEBI:57692"/>
    </ligand>
</feature>
<dbReference type="InterPro" id="IPR007867">
    <property type="entry name" value="GMC_OxRtase_C"/>
</dbReference>
<dbReference type="RefSeq" id="XP_044723025.1">
    <property type="nucleotide sequence ID" value="XM_044861999.1"/>
</dbReference>
<protein>
    <submittedName>
        <fullName evidence="5">GMC oxidoreductase domain-containing protein</fullName>
    </submittedName>
</protein>
<dbReference type="GO" id="GO:0050660">
    <property type="term" value="F:flavin adenine dinucleotide binding"/>
    <property type="evidence" value="ECO:0007669"/>
    <property type="project" value="InterPro"/>
</dbReference>
<evidence type="ECO:0000256" key="1">
    <source>
        <dbReference type="ARBA" id="ARBA00010790"/>
    </source>
</evidence>
<dbReference type="PIRSF" id="PIRSF000137">
    <property type="entry name" value="Alcohol_oxidase"/>
    <property type="match status" value="1"/>
</dbReference>
<dbReference type="PROSITE" id="PS00624">
    <property type="entry name" value="GMC_OXRED_2"/>
    <property type="match status" value="1"/>
</dbReference>
<dbReference type="SUPFAM" id="SSF54373">
    <property type="entry name" value="FAD-linked reductases, C-terminal domain"/>
    <property type="match status" value="1"/>
</dbReference>
<dbReference type="Gene3D" id="3.30.560.10">
    <property type="entry name" value="Glucose Oxidase, domain 3"/>
    <property type="match status" value="1"/>
</dbReference>
<dbReference type="Pfam" id="PF00732">
    <property type="entry name" value="GMC_oxred_N"/>
    <property type="match status" value="1"/>
</dbReference>
<evidence type="ECO:0000313" key="6">
    <source>
        <dbReference type="Proteomes" id="UP000824596"/>
    </source>
</evidence>
<gene>
    <name evidence="5" type="ORF">HRG_03528</name>
</gene>
<dbReference type="Pfam" id="PF05199">
    <property type="entry name" value="GMC_oxred_C"/>
    <property type="match status" value="1"/>
</dbReference>
<keyword evidence="6" id="KW-1185">Reference proteome</keyword>
<dbReference type="InterPro" id="IPR000172">
    <property type="entry name" value="GMC_OxRdtase_N"/>
</dbReference>
<comment type="caution">
    <text evidence="5">The sequence shown here is derived from an EMBL/GenBank/DDBJ whole genome shotgun (WGS) entry which is preliminary data.</text>
</comment>
<evidence type="ECO:0000256" key="2">
    <source>
        <dbReference type="PIRSR" id="PIRSR000137-2"/>
    </source>
</evidence>
<organism evidence="5 6">
    <name type="scientific">Hirsutella rhossiliensis</name>
    <dbReference type="NCBI Taxonomy" id="111463"/>
    <lineage>
        <taxon>Eukaryota</taxon>
        <taxon>Fungi</taxon>
        <taxon>Dikarya</taxon>
        <taxon>Ascomycota</taxon>
        <taxon>Pezizomycotina</taxon>
        <taxon>Sordariomycetes</taxon>
        <taxon>Hypocreomycetidae</taxon>
        <taxon>Hypocreales</taxon>
        <taxon>Ophiocordycipitaceae</taxon>
        <taxon>Hirsutella</taxon>
    </lineage>
</organism>
<dbReference type="GO" id="GO:0016614">
    <property type="term" value="F:oxidoreductase activity, acting on CH-OH group of donors"/>
    <property type="evidence" value="ECO:0007669"/>
    <property type="project" value="InterPro"/>
</dbReference>
<dbReference type="InterPro" id="IPR012132">
    <property type="entry name" value="GMC_OxRdtase"/>
</dbReference>
<reference evidence="5" key="1">
    <citation type="submission" date="2021-09" db="EMBL/GenBank/DDBJ databases">
        <title>A high-quality genome of the endoparasitic fungus Hirsutella rhossiliensis with a comparison of Hirsutella genomes reveals transposable elements contributing to genome size variation.</title>
        <authorList>
            <person name="Lin R."/>
            <person name="Jiao Y."/>
            <person name="Sun X."/>
            <person name="Ling J."/>
            <person name="Xie B."/>
            <person name="Cheng X."/>
        </authorList>
    </citation>
    <scope>NUCLEOTIDE SEQUENCE</scope>
    <source>
        <strain evidence="5">HR02</strain>
    </source>
</reference>
<name>A0A9P8N2P0_9HYPO</name>
<dbReference type="PANTHER" id="PTHR11552">
    <property type="entry name" value="GLUCOSE-METHANOL-CHOLINE GMC OXIDOREDUCTASE"/>
    <property type="match status" value="1"/>
</dbReference>
<dbReference type="GeneID" id="68352657"/>
<keyword evidence="3" id="KW-0732">Signal</keyword>
<dbReference type="EMBL" id="JAIZPD010000003">
    <property type="protein sequence ID" value="KAH0965512.1"/>
    <property type="molecule type" value="Genomic_DNA"/>
</dbReference>
<feature type="signal peptide" evidence="3">
    <location>
        <begin position="1"/>
        <end position="19"/>
    </location>
</feature>
<dbReference type="AlphaFoldDB" id="A0A9P8N2P0"/>
<evidence type="ECO:0000313" key="5">
    <source>
        <dbReference type="EMBL" id="KAH0965512.1"/>
    </source>
</evidence>
<dbReference type="PANTHER" id="PTHR11552:SF213">
    <property type="entry name" value="DEHYDROGENASE, PUTATIVE-RELATED"/>
    <property type="match status" value="1"/>
</dbReference>
<proteinExistence type="inferred from homology"/>
<sequence length="656" mass="71927">MLLSAVLLSVLWLGGPTRAGFIAEIDPEVEYDYVIVGSGAGGSPLAARLAKYGHRVLLIDAGDDQTSSYEYRLPALSLGASEFPAMSWNFFVNHYPDLNRQRKDTKMTWTLPSGQEFIGANPPPGAKPKGILYPRAGTLGGCTAHNAMITAYPDEEDWNHIAKIMGDKSWAAGRMRDMFKRLERCRYFPASPIGHGFNGWLTTSVTSLVFTLKDVKLGAMVLAAASAVGQGIDKYLLDAKGFAQVFFRDLNSGFGNRDRREGLFQLPGAIKDGERSGPVDFINQVLSEWTPSGRERYHLDILLSTLVTRIKFETGTSGRPRAVGVEYNSELPPPRLIRAKREVIVAGGAFNSPQLLKLSGIGPKKELQRFGIPVLVDLPGVGTNLQDRYENTVVTSSPQNFTLTEKCTFLQTKNDPCLKSWLTEKSIANRGAYTSSGLALAILKKSSVAENEIPDLFIAGSLSYFTGYFPGYAAVAGADARHWTWVILKAHTRNRAGTVELRSADPRDTPIINFNYFEAGTNDKGQAEKDARALAEGVEYARKATENINHAPTGTEFKEDWPGKRVSSKEEMKKWVRDEAWGHHASCTCPIGADDDPMAVLDSRFRVRGVDGLRVVDASVFPKIPGYFIVLPVYMISEKAADVIHADARNGGGKSH</sequence>
<dbReference type="InterPro" id="IPR036188">
    <property type="entry name" value="FAD/NAD-bd_sf"/>
</dbReference>
<evidence type="ECO:0000259" key="4">
    <source>
        <dbReference type="PROSITE" id="PS00624"/>
    </source>
</evidence>
<accession>A0A9P8N2P0</accession>
<comment type="similarity">
    <text evidence="1">Belongs to the GMC oxidoreductase family.</text>
</comment>